<proteinExistence type="predicted"/>
<sequence length="712" mass="81411">MNIENEYEIVPSPAPVSSEQARTYEEFIRETNETSKTYEVNGIHYYLRNETDPSPVKKIMNDHGRCNACTSRSGKLFSLIGQDGPAFLSNIRCFHDGSDKGCLFKVREKVLEVNKKPQSLRFYLVKDRCFPKIQEGVVDEEHSKNIFYEHVTIHPDKYTSTENSLRYGQLLDEYIPIIGPRLEKLCETEAVNSVRLISEAVTNGGIDSYQMTRSEHWKSVLEWVIGIQEHVRGETYDRMSKAKRIHLAVFAITTGRSEVDRETVVHLDYKQASNIVDFLTLPSIESVLREMDTRSDPINYRVSQLSRRLEAEKISSDHTISLTWPGEFKDDLDIHVHVPHDLCHPSNGRCSDYEEIYYGNKKIKAHDSSFWQLDFDANVNRGEAEPAENVSVGPGTFKIFVNNFTRRTFQKDIPFSIHIRQKGKEEIVIDRVWPSDRQTGNKMLIGEHTFSIVPSITPEMSVKAANRAKVLDPKWTQFIGNPSSKIPILEELSIPAYVWRKKTGSEDVNASFMDMAVKKKKKTLSSNKKKYLSQHEAEKPDTLTKLLANLGEGVHSVKVDPRNFAPGYVTKITTKEQVTKNPFNLCHYEDKFSVPTKPQKNGNARFNESWFKNGMMYRDVNVNSFIQFGKNWFMVIERTCLPRGDTDFPLCGGFRATNLSSNFHDLRDRWTFCNTKILPTVQDEGTPIIGSFLVSDSVTLSVDGIQTTVKVQ</sequence>
<dbReference type="AlphaFoldDB" id="A0A6C0L4B5"/>
<organism evidence="1">
    <name type="scientific">viral metagenome</name>
    <dbReference type="NCBI Taxonomy" id="1070528"/>
    <lineage>
        <taxon>unclassified sequences</taxon>
        <taxon>metagenomes</taxon>
        <taxon>organismal metagenomes</taxon>
    </lineage>
</organism>
<reference evidence="1" key="1">
    <citation type="journal article" date="2020" name="Nature">
        <title>Giant virus diversity and host interactions through global metagenomics.</title>
        <authorList>
            <person name="Schulz F."/>
            <person name="Roux S."/>
            <person name="Paez-Espino D."/>
            <person name="Jungbluth S."/>
            <person name="Walsh D.A."/>
            <person name="Denef V.J."/>
            <person name="McMahon K.D."/>
            <person name="Konstantinidis K.T."/>
            <person name="Eloe-Fadrosh E.A."/>
            <person name="Kyrpides N.C."/>
            <person name="Woyke T."/>
        </authorList>
    </citation>
    <scope>NUCLEOTIDE SEQUENCE</scope>
    <source>
        <strain evidence="1">GVMAG-S-ERX555907-94</strain>
    </source>
</reference>
<dbReference type="EMBL" id="MN741033">
    <property type="protein sequence ID" value="QHU23554.1"/>
    <property type="molecule type" value="Genomic_DNA"/>
</dbReference>
<protein>
    <submittedName>
        <fullName evidence="1">Uncharacterized protein</fullName>
    </submittedName>
</protein>
<evidence type="ECO:0000313" key="1">
    <source>
        <dbReference type="EMBL" id="QHU23554.1"/>
    </source>
</evidence>
<accession>A0A6C0L4B5</accession>
<name>A0A6C0L4B5_9ZZZZ</name>